<dbReference type="OrthoDB" id="337038at2759"/>
<evidence type="ECO:0000256" key="1">
    <source>
        <dbReference type="SAM" id="SignalP"/>
    </source>
</evidence>
<sequence length="165" mass="18670">MSPSNMFLAALFFLLPSLLHPAAASMPPDVVQDFLDAHNKVRKSHNLPLLKWDIKCENYAKWYSEQRSSDCAMVHSTGDFGECLFWGSGDQWKGSQAVEAWAAEKPYYDYKNNECIDNQQCLHYTQLVWKNTESVGCYKGICKGGDTYIACEYSPHGNIIGARPF</sequence>
<keyword evidence="4" id="KW-1185">Reference proteome</keyword>
<feature type="signal peptide" evidence="1">
    <location>
        <begin position="1"/>
        <end position="24"/>
    </location>
</feature>
<organism evidence="3 4">
    <name type="scientific">Cinnamomum micranthum f. kanehirae</name>
    <dbReference type="NCBI Taxonomy" id="337451"/>
    <lineage>
        <taxon>Eukaryota</taxon>
        <taxon>Viridiplantae</taxon>
        <taxon>Streptophyta</taxon>
        <taxon>Embryophyta</taxon>
        <taxon>Tracheophyta</taxon>
        <taxon>Spermatophyta</taxon>
        <taxon>Magnoliopsida</taxon>
        <taxon>Magnoliidae</taxon>
        <taxon>Laurales</taxon>
        <taxon>Lauraceae</taxon>
        <taxon>Cinnamomum</taxon>
    </lineage>
</organism>
<comment type="caution">
    <text evidence="3">The sequence shown here is derived from an EMBL/GenBank/DDBJ whole genome shotgun (WGS) entry which is preliminary data.</text>
</comment>
<evidence type="ECO:0000313" key="3">
    <source>
        <dbReference type="EMBL" id="RWR96291.1"/>
    </source>
</evidence>
<feature type="domain" description="SCP" evidence="2">
    <location>
        <begin position="29"/>
        <end position="161"/>
    </location>
</feature>
<dbReference type="PANTHER" id="PTHR10334">
    <property type="entry name" value="CYSTEINE-RICH SECRETORY PROTEIN-RELATED"/>
    <property type="match status" value="1"/>
</dbReference>
<feature type="chain" id="PRO_5019559146" evidence="1">
    <location>
        <begin position="25"/>
        <end position="165"/>
    </location>
</feature>
<keyword evidence="1" id="KW-0732">Signal</keyword>
<dbReference type="STRING" id="337451.A0A443PZT6"/>
<dbReference type="InterPro" id="IPR014044">
    <property type="entry name" value="CAP_dom"/>
</dbReference>
<dbReference type="SMART" id="SM00198">
    <property type="entry name" value="SCP"/>
    <property type="match status" value="1"/>
</dbReference>
<dbReference type="AlphaFoldDB" id="A0A443PZT6"/>
<proteinExistence type="predicted"/>
<dbReference type="CDD" id="cd05381">
    <property type="entry name" value="CAP_PR-1"/>
    <property type="match status" value="1"/>
</dbReference>
<reference evidence="3 4" key="1">
    <citation type="journal article" date="2019" name="Nat. Plants">
        <title>Stout camphor tree genome fills gaps in understanding of flowering plant genome evolution.</title>
        <authorList>
            <person name="Chaw S.M."/>
            <person name="Liu Y.C."/>
            <person name="Wu Y.W."/>
            <person name="Wang H.Y."/>
            <person name="Lin C.I."/>
            <person name="Wu C.S."/>
            <person name="Ke H.M."/>
            <person name="Chang L.Y."/>
            <person name="Hsu C.Y."/>
            <person name="Yang H.T."/>
            <person name="Sudianto E."/>
            <person name="Hsu M.H."/>
            <person name="Wu K.P."/>
            <person name="Wang L.N."/>
            <person name="Leebens-Mack J.H."/>
            <person name="Tsai I.J."/>
        </authorList>
    </citation>
    <scope>NUCLEOTIDE SEQUENCE [LARGE SCALE GENOMIC DNA]</scope>
    <source>
        <strain evidence="4">cv. Chaw 1501</strain>
        <tissue evidence="3">Young leaves</tissue>
    </source>
</reference>
<dbReference type="EMBL" id="QPKB01000012">
    <property type="protein sequence ID" value="RWR96291.1"/>
    <property type="molecule type" value="Genomic_DNA"/>
</dbReference>
<dbReference type="Gene3D" id="3.40.33.10">
    <property type="entry name" value="CAP"/>
    <property type="match status" value="1"/>
</dbReference>
<dbReference type="Proteomes" id="UP000283530">
    <property type="component" value="Unassembled WGS sequence"/>
</dbReference>
<dbReference type="InterPro" id="IPR035940">
    <property type="entry name" value="CAP_sf"/>
</dbReference>
<dbReference type="FunFam" id="3.40.33.10:FF:000004">
    <property type="entry name" value="CAP, cysteine-rich secretory protein, antigen 5"/>
    <property type="match status" value="1"/>
</dbReference>
<evidence type="ECO:0000313" key="4">
    <source>
        <dbReference type="Proteomes" id="UP000283530"/>
    </source>
</evidence>
<gene>
    <name evidence="3" type="ORF">CKAN_02567300</name>
</gene>
<protein>
    <submittedName>
        <fullName evidence="3">Allergen V5/Tpx-1-related</fullName>
    </submittedName>
</protein>
<name>A0A443PZT6_9MAGN</name>
<dbReference type="SUPFAM" id="SSF55797">
    <property type="entry name" value="PR-1-like"/>
    <property type="match status" value="1"/>
</dbReference>
<dbReference type="InterPro" id="IPR001283">
    <property type="entry name" value="CRISP-related"/>
</dbReference>
<dbReference type="Pfam" id="PF00188">
    <property type="entry name" value="CAP"/>
    <property type="match status" value="1"/>
</dbReference>
<accession>A0A443PZT6</accession>
<evidence type="ECO:0000259" key="2">
    <source>
        <dbReference type="SMART" id="SM00198"/>
    </source>
</evidence>
<dbReference type="PRINTS" id="PR00837">
    <property type="entry name" value="V5TPXLIKE"/>
</dbReference>